<feature type="compositionally biased region" description="Low complexity" evidence="1">
    <location>
        <begin position="97"/>
        <end position="111"/>
    </location>
</feature>
<dbReference type="PANTHER" id="PTHR23225">
    <property type="entry name" value="ZINC FINGER PROTEIN"/>
    <property type="match status" value="1"/>
</dbReference>
<reference evidence="3" key="1">
    <citation type="journal article" date="2012" name="PLoS Genet.">
        <title>The genomes of the fungal plant pathogens Cladosporium fulvum and Dothistroma septosporum reveal adaptation to different hosts and lifestyles but also signatures of common ancestry.</title>
        <authorList>
            <person name="de Wit P.J.G.M."/>
            <person name="van der Burgt A."/>
            <person name="Oekmen B."/>
            <person name="Stergiopoulos I."/>
            <person name="Abd-Elsalam K.A."/>
            <person name="Aerts A.L."/>
            <person name="Bahkali A.H."/>
            <person name="Beenen H.G."/>
            <person name="Chettri P."/>
            <person name="Cox M.P."/>
            <person name="Datema E."/>
            <person name="de Vries R.P."/>
            <person name="Dhillon B."/>
            <person name="Ganley A.R."/>
            <person name="Griffiths S.A."/>
            <person name="Guo Y."/>
            <person name="Hamelin R.C."/>
            <person name="Henrissat B."/>
            <person name="Kabir M.S."/>
            <person name="Jashni M.K."/>
            <person name="Kema G."/>
            <person name="Klaubauf S."/>
            <person name="Lapidus A."/>
            <person name="Levasseur A."/>
            <person name="Lindquist E."/>
            <person name="Mehrabi R."/>
            <person name="Ohm R.A."/>
            <person name="Owen T.J."/>
            <person name="Salamov A."/>
            <person name="Schwelm A."/>
            <person name="Schijlen E."/>
            <person name="Sun H."/>
            <person name="van den Burg H.A."/>
            <person name="van Ham R.C.H.J."/>
            <person name="Zhang S."/>
            <person name="Goodwin S.B."/>
            <person name="Grigoriev I.V."/>
            <person name="Collemare J."/>
            <person name="Bradshaw R.E."/>
        </authorList>
    </citation>
    <scope>NUCLEOTIDE SEQUENCE [LARGE SCALE GENOMIC DNA]</scope>
    <source>
        <strain evidence="3">NZE10 / CBS 128990</strain>
    </source>
</reference>
<feature type="region of interest" description="Disordered" evidence="1">
    <location>
        <begin position="95"/>
        <end position="116"/>
    </location>
</feature>
<dbReference type="Gene3D" id="3.30.160.60">
    <property type="entry name" value="Classic Zinc Finger"/>
    <property type="match status" value="1"/>
</dbReference>
<evidence type="ECO:0000313" key="3">
    <source>
        <dbReference type="Proteomes" id="UP000016933"/>
    </source>
</evidence>
<dbReference type="eggNOG" id="ENOG502S60G">
    <property type="taxonomic scope" value="Eukaryota"/>
</dbReference>
<dbReference type="OMA" id="RMEHIGR"/>
<proteinExistence type="predicted"/>
<evidence type="ECO:0008006" key="4">
    <source>
        <dbReference type="Google" id="ProtNLM"/>
    </source>
</evidence>
<sequence>MEPYRINTLQSWPLEIDDDTEGFEHRRSPAVYSCVAGRGSLSAESLPRYIDESERVLTSPTDQIDCPTPLSFYSYCAATSVCGHPDLSLQVVRRHPSPASSTLGSSLTSGARSECRESPWTSPQLAVVSHSAHGGYTFYEDYGHHAIGDCVALHDVQRCADDEQFAAPALEETQTPYISYGFVAQEGYHPMPATEDDASQTSRSASCSEYRPTEEPRRRSSQLPDLRRRRIHTSRPISSSTSRVNKRPQIGQRASSSHHGTKIGTVGQRGITTASPRAFPCPLAVYGCLSSFGSKNEWKRHVSTQHMRLGFWRCDQCTEANSERKPNDFNRKDLFIQHVRRMHTADISRASTSKRSLAKSRKDNEDDHIMDLTAKRCYHHLRSSPEQSGCLFCERRFHGSGSWNERMEHIGRHMESERKSKSPPTNPWEWNRDDMAHEWMLEEGIVVSRGAQWLIT</sequence>
<feature type="region of interest" description="Disordered" evidence="1">
    <location>
        <begin position="188"/>
        <end position="265"/>
    </location>
</feature>
<dbReference type="PANTHER" id="PTHR23225:SF2">
    <property type="entry name" value="AT09679P-RELATED"/>
    <property type="match status" value="1"/>
</dbReference>
<dbReference type="GO" id="GO:0003700">
    <property type="term" value="F:DNA-binding transcription factor activity"/>
    <property type="evidence" value="ECO:0007669"/>
    <property type="project" value="InterPro"/>
</dbReference>
<dbReference type="AlphaFoldDB" id="N1Q1D0"/>
<dbReference type="InterPro" id="IPR039970">
    <property type="entry name" value="TF_Grauzone"/>
</dbReference>
<gene>
    <name evidence="2" type="ORF">DOTSEDRAFT_68299</name>
</gene>
<evidence type="ECO:0000313" key="2">
    <source>
        <dbReference type="EMBL" id="EME49487.1"/>
    </source>
</evidence>
<protein>
    <recommendedName>
        <fullName evidence="4">C2H2-type domain-containing protein</fullName>
    </recommendedName>
</protein>
<dbReference type="EMBL" id="KB446535">
    <property type="protein sequence ID" value="EME49487.1"/>
    <property type="molecule type" value="Genomic_DNA"/>
</dbReference>
<dbReference type="HOGENOM" id="CLU_532067_0_0_1"/>
<dbReference type="OrthoDB" id="5388486at2759"/>
<accession>N1Q1D0</accession>
<name>N1Q1D0_DOTSN</name>
<reference evidence="2 3" key="2">
    <citation type="journal article" date="2012" name="PLoS Pathog.">
        <title>Diverse lifestyles and strategies of plant pathogenesis encoded in the genomes of eighteen Dothideomycetes fungi.</title>
        <authorList>
            <person name="Ohm R.A."/>
            <person name="Feau N."/>
            <person name="Henrissat B."/>
            <person name="Schoch C.L."/>
            <person name="Horwitz B.A."/>
            <person name="Barry K.W."/>
            <person name="Condon B.J."/>
            <person name="Copeland A.C."/>
            <person name="Dhillon B."/>
            <person name="Glaser F."/>
            <person name="Hesse C.N."/>
            <person name="Kosti I."/>
            <person name="LaButti K."/>
            <person name="Lindquist E.A."/>
            <person name="Lucas S."/>
            <person name="Salamov A.A."/>
            <person name="Bradshaw R.E."/>
            <person name="Ciuffetti L."/>
            <person name="Hamelin R.C."/>
            <person name="Kema G.H.J."/>
            <person name="Lawrence C."/>
            <person name="Scott J.A."/>
            <person name="Spatafora J.W."/>
            <person name="Turgeon B.G."/>
            <person name="de Wit P.J.G.M."/>
            <person name="Zhong S."/>
            <person name="Goodwin S.B."/>
            <person name="Grigoriev I.V."/>
        </authorList>
    </citation>
    <scope>NUCLEOTIDE SEQUENCE [LARGE SCALE GENOMIC DNA]</scope>
    <source>
        <strain evidence="3">NZE10 / CBS 128990</strain>
    </source>
</reference>
<evidence type="ECO:0000256" key="1">
    <source>
        <dbReference type="SAM" id="MobiDB-lite"/>
    </source>
</evidence>
<organism evidence="2 3">
    <name type="scientific">Dothistroma septosporum (strain NZE10 / CBS 128990)</name>
    <name type="common">Red band needle blight fungus</name>
    <name type="synonym">Mycosphaerella pini</name>
    <dbReference type="NCBI Taxonomy" id="675120"/>
    <lineage>
        <taxon>Eukaryota</taxon>
        <taxon>Fungi</taxon>
        <taxon>Dikarya</taxon>
        <taxon>Ascomycota</taxon>
        <taxon>Pezizomycotina</taxon>
        <taxon>Dothideomycetes</taxon>
        <taxon>Dothideomycetidae</taxon>
        <taxon>Mycosphaerellales</taxon>
        <taxon>Mycosphaerellaceae</taxon>
        <taxon>Dothistroma</taxon>
    </lineage>
</organism>
<dbReference type="Proteomes" id="UP000016933">
    <property type="component" value="Unassembled WGS sequence"/>
</dbReference>
<keyword evidence="3" id="KW-1185">Reference proteome</keyword>